<evidence type="ECO:0000313" key="4">
    <source>
        <dbReference type="Proteomes" id="UP001454086"/>
    </source>
</evidence>
<evidence type="ECO:0000256" key="1">
    <source>
        <dbReference type="ARBA" id="ARBA00023002"/>
    </source>
</evidence>
<dbReference type="Pfam" id="PF07992">
    <property type="entry name" value="Pyr_redox_2"/>
    <property type="match status" value="1"/>
</dbReference>
<reference evidence="3 4" key="1">
    <citation type="submission" date="2024-03" db="EMBL/GenBank/DDBJ databases">
        <title>Human intestinal bacterial collection.</title>
        <authorList>
            <person name="Pauvert C."/>
            <person name="Hitch T.C.A."/>
            <person name="Clavel T."/>
        </authorList>
    </citation>
    <scope>NUCLEOTIDE SEQUENCE [LARGE SCALE GENOMIC DNA]</scope>
    <source>
        <strain evidence="3 4">CLA-SR-H021</strain>
    </source>
</reference>
<accession>A0ABV1D3V3</accession>
<name>A0ABV1D3V3_9FIRM</name>
<dbReference type="Gene3D" id="3.50.50.60">
    <property type="entry name" value="FAD/NAD(P)-binding domain"/>
    <property type="match status" value="2"/>
</dbReference>
<dbReference type="PRINTS" id="PR00469">
    <property type="entry name" value="PNDRDTASEII"/>
</dbReference>
<dbReference type="Proteomes" id="UP001454086">
    <property type="component" value="Unassembled WGS sequence"/>
</dbReference>
<dbReference type="RefSeq" id="WP_008716065.1">
    <property type="nucleotide sequence ID" value="NZ_JBBMFM010000024.1"/>
</dbReference>
<gene>
    <name evidence="3" type="ORF">WMQ36_08850</name>
</gene>
<proteinExistence type="predicted"/>
<dbReference type="InterPro" id="IPR023753">
    <property type="entry name" value="FAD/NAD-binding_dom"/>
</dbReference>
<dbReference type="InterPro" id="IPR051691">
    <property type="entry name" value="Metab_Enz_Cyan_OpOx_G3PDH"/>
</dbReference>
<feature type="domain" description="FAD/NAD(P)-binding" evidence="2">
    <location>
        <begin position="12"/>
        <end position="311"/>
    </location>
</feature>
<dbReference type="PANTHER" id="PTHR42949">
    <property type="entry name" value="ANAEROBIC GLYCEROL-3-PHOSPHATE DEHYDROGENASE SUBUNIT B"/>
    <property type="match status" value="1"/>
</dbReference>
<keyword evidence="1" id="KW-0560">Oxidoreductase</keyword>
<dbReference type="PANTHER" id="PTHR42949:SF3">
    <property type="entry name" value="ANAEROBIC GLYCEROL-3-PHOSPHATE DEHYDROGENASE SUBUNIT B"/>
    <property type="match status" value="1"/>
</dbReference>
<keyword evidence="4" id="KW-1185">Reference proteome</keyword>
<dbReference type="EMBL" id="JBBMFM010000024">
    <property type="protein sequence ID" value="MEQ2425079.1"/>
    <property type="molecule type" value="Genomic_DNA"/>
</dbReference>
<dbReference type="InterPro" id="IPR036188">
    <property type="entry name" value="FAD/NAD-bd_sf"/>
</dbReference>
<comment type="caution">
    <text evidence="3">The sequence shown here is derived from an EMBL/GenBank/DDBJ whole genome shotgun (WGS) entry which is preliminary data.</text>
</comment>
<dbReference type="PRINTS" id="PR00368">
    <property type="entry name" value="FADPNR"/>
</dbReference>
<sequence length="333" mass="35531">MPVSNENRITCDVAVIGGGPAGMAAALEAWKNGARTVVIERNFELGGILNQCIHNGFGLECYGADLSGPEFAQCQRDEVAESGILVIRNAYVTRLNPDKTMTAICEEGILSIDAKSVILAMGCREKTRDAILLPGARTAGIYTAGQAQYYVNIANCIPGRRFVILGSGDIGLIMARRLTLEGLEVLGVYEIMPEPGGLRRNIKNCLEDFGIPLHLSTTVTRVIGKNRVEAVMVGKVDGDFRVIPGSETEIACDSLVLAVGLIPENELTFGAGAQLDEKSGGPVVNERFETTIPGIFACGNVLHVYDTVDHVVMDAVRVGRFSARYAAGEGAVM</sequence>
<dbReference type="SUPFAM" id="SSF51905">
    <property type="entry name" value="FAD/NAD(P)-binding domain"/>
    <property type="match status" value="1"/>
</dbReference>
<evidence type="ECO:0000259" key="2">
    <source>
        <dbReference type="Pfam" id="PF07992"/>
    </source>
</evidence>
<evidence type="ECO:0000313" key="3">
    <source>
        <dbReference type="EMBL" id="MEQ2425079.1"/>
    </source>
</evidence>
<organism evidence="3 4">
    <name type="scientific">Enterocloster hominis</name>
    <name type="common">ex Hitch et al. 2024</name>
    <dbReference type="NCBI Taxonomy" id="1917870"/>
    <lineage>
        <taxon>Bacteria</taxon>
        <taxon>Bacillati</taxon>
        <taxon>Bacillota</taxon>
        <taxon>Clostridia</taxon>
        <taxon>Lachnospirales</taxon>
        <taxon>Lachnospiraceae</taxon>
        <taxon>Enterocloster</taxon>
    </lineage>
</organism>
<protein>
    <submittedName>
        <fullName evidence="3">FAD-dependent oxidoreductase</fullName>
    </submittedName>
</protein>